<protein>
    <submittedName>
        <fullName evidence="2">Uncharacterized protein LOC142163120</fullName>
    </submittedName>
</protein>
<accession>A0AC58RUQ2</accession>
<dbReference type="RefSeq" id="XP_075076475.1">
    <property type="nucleotide sequence ID" value="XM_075220374.1"/>
</dbReference>
<dbReference type="Proteomes" id="UP000790787">
    <property type="component" value="Chromosome 8"/>
</dbReference>
<organism evidence="1 2">
    <name type="scientific">Nicotiana tabacum</name>
    <name type="common">Common tobacco</name>
    <dbReference type="NCBI Taxonomy" id="4097"/>
    <lineage>
        <taxon>Eukaryota</taxon>
        <taxon>Viridiplantae</taxon>
        <taxon>Streptophyta</taxon>
        <taxon>Embryophyta</taxon>
        <taxon>Tracheophyta</taxon>
        <taxon>Spermatophyta</taxon>
        <taxon>Magnoliopsida</taxon>
        <taxon>eudicotyledons</taxon>
        <taxon>Gunneridae</taxon>
        <taxon>Pentapetalae</taxon>
        <taxon>asterids</taxon>
        <taxon>lamiids</taxon>
        <taxon>Solanales</taxon>
        <taxon>Solanaceae</taxon>
        <taxon>Nicotianoideae</taxon>
        <taxon>Nicotianeae</taxon>
        <taxon>Nicotiana</taxon>
    </lineage>
</organism>
<proteinExistence type="predicted"/>
<reference evidence="1" key="1">
    <citation type="journal article" date="2014" name="Nat. Commun.">
        <title>The tobacco genome sequence and its comparison with those of tomato and potato.</title>
        <authorList>
            <person name="Sierro N."/>
            <person name="Battey J.N."/>
            <person name="Ouadi S."/>
            <person name="Bakaher N."/>
            <person name="Bovet L."/>
            <person name="Willig A."/>
            <person name="Goepfert S."/>
            <person name="Peitsch M.C."/>
            <person name="Ivanov N.V."/>
        </authorList>
    </citation>
    <scope>NUCLEOTIDE SEQUENCE [LARGE SCALE GENOMIC DNA]</scope>
</reference>
<keyword evidence="1" id="KW-1185">Reference proteome</keyword>
<name>A0AC58RUQ2_TOBAC</name>
<sequence>MTSENNFVQAAIPRFDVHYDHWSMLMENLLRSKELWAVVNGGIQEPGADVVLTNAQKTQLEAQRLRELKAKNYLFQAIDRSILEIILLCKDTSKKIWDSMTNTKGMQGQSEPLQESKDLDTLSFDELQNSLMVHEQKIVKQDTEEQALQAITTFKDSVCRRNKWKGRNSNKAKEGTHKKNGQHGRDQQHSSNGKPRSADKSHIECYRCHRYGHYRSECRTNLKNVRGENSNFTEVTETEEEVSLLMVSQSTEERHMDLCYLDTGCSNYMCGEKSTFSELDETFRTTVKLGDNSRLATKGKGRILDSNLGLIAEAKMSANKLFPLHVQDIGSTNFYFSAKLDSQAWLWHYIYGHLNFGGLKLLLQKNMKNTHAEIQIHIGNQFQKKKETEEEKQDQLYVKQNKMKVDRVSMVCLG</sequence>
<reference evidence="2" key="2">
    <citation type="submission" date="2025-08" db="UniProtKB">
        <authorList>
            <consortium name="RefSeq"/>
        </authorList>
    </citation>
    <scope>IDENTIFICATION</scope>
    <source>
        <tissue evidence="2">Leaf</tissue>
    </source>
</reference>
<gene>
    <name evidence="2" type="primary">LOC142163120</name>
</gene>
<evidence type="ECO:0000313" key="2">
    <source>
        <dbReference type="RefSeq" id="XP_075076475.1"/>
    </source>
</evidence>
<evidence type="ECO:0000313" key="1">
    <source>
        <dbReference type="Proteomes" id="UP000790787"/>
    </source>
</evidence>